<feature type="chain" id="PRO_5022258703" evidence="5">
    <location>
        <begin position="23"/>
        <end position="432"/>
    </location>
</feature>
<feature type="signal peptide" evidence="5">
    <location>
        <begin position="1"/>
        <end position="22"/>
    </location>
</feature>
<dbReference type="InterPro" id="IPR036734">
    <property type="entry name" value="Neur_chan_lig-bd_sf"/>
</dbReference>
<keyword evidence="4 5" id="KW-0472">Membrane</keyword>
<dbReference type="FunFam" id="2.70.170.10:FF:000028">
    <property type="entry name" value="AcetylCholine Receptor"/>
    <property type="match status" value="1"/>
</dbReference>
<keyword evidence="5" id="KW-0406">Ion transport</keyword>
<dbReference type="GO" id="GO:0004888">
    <property type="term" value="F:transmembrane signaling receptor activity"/>
    <property type="evidence" value="ECO:0007669"/>
    <property type="project" value="InterPro"/>
</dbReference>
<sequence length="432" mass="48767">MRTISLVLLLGVVAILFCPVTSNTHDDVKALLTNIFTTNSYNKMVRPSADQSLPTVMYVNLNLVGITDIDEVQEKMSSTAFLELYWINDYINWDPSADNDTEVIYVPQKNIWKPDIALENGFTKLKELGDDFLLTTIYAEGLVNWRPYEVFETKCSINIQYFPFDKQTCDIKFGVWTSPLSDVDVELGSKGILLDEYQTNGEWDLLTTSAKSSESQQEGAIVTFSITVKRKPQYILYNVVLPIIMLSLLSVFVFALPVDSGEKMGYIMTLYLAFAVFLTIVSASLPVSSSMSLLSLYLILLLSLGTAIVMITTLELRLHYRDTEVPMLAKMIVRLSKALRCHKSNKKVQDLSKIEATVSNGKGKMGKSPLEDQAKLSPVKPFVELELTWPDVTSAIDFFCFWFFLVANIVITDSVFVDGFFKNIRMDEYETD</sequence>
<dbReference type="SUPFAM" id="SSF90112">
    <property type="entry name" value="Neurotransmitter-gated ion-channel transmembrane pore"/>
    <property type="match status" value="1"/>
</dbReference>
<evidence type="ECO:0000313" key="9">
    <source>
        <dbReference type="Proteomes" id="UP000242188"/>
    </source>
</evidence>
<evidence type="ECO:0000259" key="6">
    <source>
        <dbReference type="Pfam" id="PF02931"/>
    </source>
</evidence>
<dbReference type="InterPro" id="IPR006029">
    <property type="entry name" value="Neurotrans-gated_channel_TM"/>
</dbReference>
<keyword evidence="8" id="KW-0675">Receptor</keyword>
<comment type="caution">
    <text evidence="5">Lacks conserved residue(s) required for the propagation of feature annotation.</text>
</comment>
<comment type="similarity">
    <text evidence="5">Belongs to the ligand-gated ion channel (TC 1.A.9) family.</text>
</comment>
<feature type="domain" description="Neurotransmitter-gated ion-channel transmembrane" evidence="7">
    <location>
        <begin position="240"/>
        <end position="328"/>
    </location>
</feature>
<evidence type="ECO:0000313" key="8">
    <source>
        <dbReference type="EMBL" id="OWF51281.1"/>
    </source>
</evidence>
<dbReference type="OrthoDB" id="6160691at2759"/>
<dbReference type="Gene3D" id="1.20.58.390">
    <property type="entry name" value="Neurotransmitter-gated ion-channel transmembrane domain"/>
    <property type="match status" value="1"/>
</dbReference>
<dbReference type="PANTHER" id="PTHR18945">
    <property type="entry name" value="NEUROTRANSMITTER GATED ION CHANNEL"/>
    <property type="match status" value="1"/>
</dbReference>
<comment type="subcellular location">
    <subcellularLocation>
        <location evidence="1">Membrane</location>
        <topology evidence="1">Multi-pass membrane protein</topology>
    </subcellularLocation>
</comment>
<reference evidence="8 9" key="1">
    <citation type="journal article" date="2017" name="Nat. Ecol. Evol.">
        <title>Scallop genome provides insights into evolution of bilaterian karyotype and development.</title>
        <authorList>
            <person name="Wang S."/>
            <person name="Zhang J."/>
            <person name="Jiao W."/>
            <person name="Li J."/>
            <person name="Xun X."/>
            <person name="Sun Y."/>
            <person name="Guo X."/>
            <person name="Huan P."/>
            <person name="Dong B."/>
            <person name="Zhang L."/>
            <person name="Hu X."/>
            <person name="Sun X."/>
            <person name="Wang J."/>
            <person name="Zhao C."/>
            <person name="Wang Y."/>
            <person name="Wang D."/>
            <person name="Huang X."/>
            <person name="Wang R."/>
            <person name="Lv J."/>
            <person name="Li Y."/>
            <person name="Zhang Z."/>
            <person name="Liu B."/>
            <person name="Lu W."/>
            <person name="Hui Y."/>
            <person name="Liang J."/>
            <person name="Zhou Z."/>
            <person name="Hou R."/>
            <person name="Li X."/>
            <person name="Liu Y."/>
            <person name="Li H."/>
            <person name="Ning X."/>
            <person name="Lin Y."/>
            <person name="Zhao L."/>
            <person name="Xing Q."/>
            <person name="Dou J."/>
            <person name="Li Y."/>
            <person name="Mao J."/>
            <person name="Guo H."/>
            <person name="Dou H."/>
            <person name="Li T."/>
            <person name="Mu C."/>
            <person name="Jiang W."/>
            <person name="Fu Q."/>
            <person name="Fu X."/>
            <person name="Miao Y."/>
            <person name="Liu J."/>
            <person name="Yu Q."/>
            <person name="Li R."/>
            <person name="Liao H."/>
            <person name="Li X."/>
            <person name="Kong Y."/>
            <person name="Jiang Z."/>
            <person name="Chourrout D."/>
            <person name="Li R."/>
            <person name="Bao Z."/>
        </authorList>
    </citation>
    <scope>NUCLEOTIDE SEQUENCE [LARGE SCALE GENOMIC DNA]</scope>
    <source>
        <strain evidence="8 9">PY_sf001</strain>
    </source>
</reference>
<proteinExistence type="inferred from homology"/>
<dbReference type="PRINTS" id="PR00252">
    <property type="entry name" value="NRIONCHANNEL"/>
</dbReference>
<name>A0A210QRE2_MIZYE</name>
<dbReference type="GO" id="GO:0005230">
    <property type="term" value="F:extracellular ligand-gated monoatomic ion channel activity"/>
    <property type="evidence" value="ECO:0007669"/>
    <property type="project" value="InterPro"/>
</dbReference>
<dbReference type="InterPro" id="IPR036719">
    <property type="entry name" value="Neuro-gated_channel_TM_sf"/>
</dbReference>
<keyword evidence="9" id="KW-1185">Reference proteome</keyword>
<keyword evidence="5" id="KW-0732">Signal</keyword>
<dbReference type="Proteomes" id="UP000242188">
    <property type="component" value="Unassembled WGS sequence"/>
</dbReference>
<dbReference type="InterPro" id="IPR006201">
    <property type="entry name" value="Neur_channel"/>
</dbReference>
<evidence type="ECO:0000256" key="1">
    <source>
        <dbReference type="ARBA" id="ARBA00004141"/>
    </source>
</evidence>
<dbReference type="SUPFAM" id="SSF63712">
    <property type="entry name" value="Nicotinic receptor ligand binding domain-like"/>
    <property type="match status" value="1"/>
</dbReference>
<dbReference type="GO" id="GO:0016020">
    <property type="term" value="C:membrane"/>
    <property type="evidence" value="ECO:0007669"/>
    <property type="project" value="UniProtKB-SubCell"/>
</dbReference>
<evidence type="ECO:0000256" key="4">
    <source>
        <dbReference type="ARBA" id="ARBA00023136"/>
    </source>
</evidence>
<dbReference type="InterPro" id="IPR038050">
    <property type="entry name" value="Neuro_actylchol_rec"/>
</dbReference>
<dbReference type="AlphaFoldDB" id="A0A210QRE2"/>
<evidence type="ECO:0000256" key="2">
    <source>
        <dbReference type="ARBA" id="ARBA00022692"/>
    </source>
</evidence>
<dbReference type="CDD" id="cd18989">
    <property type="entry name" value="LGIC_ECD_cation"/>
    <property type="match status" value="1"/>
</dbReference>
<comment type="caution">
    <text evidence="8">The sequence shown here is derived from an EMBL/GenBank/DDBJ whole genome shotgun (WGS) entry which is preliminary data.</text>
</comment>
<evidence type="ECO:0000259" key="7">
    <source>
        <dbReference type="Pfam" id="PF02932"/>
    </source>
</evidence>
<dbReference type="CDD" id="cd19051">
    <property type="entry name" value="LGIC_TM_cation"/>
    <property type="match status" value="1"/>
</dbReference>
<feature type="transmembrane region" description="Helical" evidence="5">
    <location>
        <begin position="294"/>
        <end position="314"/>
    </location>
</feature>
<feature type="transmembrane region" description="Helical" evidence="5">
    <location>
        <begin position="234"/>
        <end position="256"/>
    </location>
</feature>
<feature type="transmembrane region" description="Helical" evidence="5">
    <location>
        <begin position="268"/>
        <end position="288"/>
    </location>
</feature>
<dbReference type="InterPro" id="IPR018000">
    <property type="entry name" value="Neurotransmitter_ion_chnl_CS"/>
</dbReference>
<protein>
    <submittedName>
        <fullName evidence="8">Neuronal acetylcholine receptor subunit alpha-3</fullName>
    </submittedName>
</protein>
<keyword evidence="5" id="KW-0813">Transport</keyword>
<evidence type="ECO:0000256" key="3">
    <source>
        <dbReference type="ARBA" id="ARBA00022989"/>
    </source>
</evidence>
<dbReference type="PROSITE" id="PS00236">
    <property type="entry name" value="NEUROTR_ION_CHANNEL"/>
    <property type="match status" value="1"/>
</dbReference>
<dbReference type="STRING" id="6573.A0A210QRE2"/>
<dbReference type="Pfam" id="PF02932">
    <property type="entry name" value="Neur_chan_memb"/>
    <property type="match status" value="1"/>
</dbReference>
<dbReference type="InterPro" id="IPR006202">
    <property type="entry name" value="Neur_chan_lig-bd"/>
</dbReference>
<organism evidence="8 9">
    <name type="scientific">Mizuhopecten yessoensis</name>
    <name type="common">Japanese scallop</name>
    <name type="synonym">Patinopecten yessoensis</name>
    <dbReference type="NCBI Taxonomy" id="6573"/>
    <lineage>
        <taxon>Eukaryota</taxon>
        <taxon>Metazoa</taxon>
        <taxon>Spiralia</taxon>
        <taxon>Lophotrochozoa</taxon>
        <taxon>Mollusca</taxon>
        <taxon>Bivalvia</taxon>
        <taxon>Autobranchia</taxon>
        <taxon>Pteriomorphia</taxon>
        <taxon>Pectinida</taxon>
        <taxon>Pectinoidea</taxon>
        <taxon>Pectinidae</taxon>
        <taxon>Mizuhopecten</taxon>
    </lineage>
</organism>
<keyword evidence="3 5" id="KW-1133">Transmembrane helix</keyword>
<keyword evidence="5" id="KW-0407">Ion channel</keyword>
<dbReference type="EMBL" id="NEDP02002300">
    <property type="protein sequence ID" value="OWF51281.1"/>
    <property type="molecule type" value="Genomic_DNA"/>
</dbReference>
<keyword evidence="2 5" id="KW-0812">Transmembrane</keyword>
<dbReference type="Pfam" id="PF02931">
    <property type="entry name" value="Neur_chan_LBD"/>
    <property type="match status" value="1"/>
</dbReference>
<accession>A0A210QRE2</accession>
<gene>
    <name evidence="8" type="ORF">KP79_PYT24255</name>
</gene>
<feature type="domain" description="Neurotransmitter-gated ion-channel ligand-binding" evidence="6">
    <location>
        <begin position="31"/>
        <end position="232"/>
    </location>
</feature>
<dbReference type="Gene3D" id="2.70.170.10">
    <property type="entry name" value="Neurotransmitter-gated ion-channel ligand-binding domain"/>
    <property type="match status" value="1"/>
</dbReference>
<evidence type="ECO:0000256" key="5">
    <source>
        <dbReference type="RuleBase" id="RU000687"/>
    </source>
</evidence>